<keyword evidence="10" id="KW-0067">ATP-binding</keyword>
<dbReference type="HOGENOM" id="CLU_001771_6_3_9"/>
<dbReference type="PRINTS" id="PR00119">
    <property type="entry name" value="CATATPASE"/>
</dbReference>
<dbReference type="Gene3D" id="2.70.150.10">
    <property type="entry name" value="Calcium-transporting ATPase, cytoplasmic transduction domain A"/>
    <property type="match status" value="1"/>
</dbReference>
<dbReference type="GO" id="GO:0008551">
    <property type="term" value="F:P-type cadmium transporter activity"/>
    <property type="evidence" value="ECO:0007669"/>
    <property type="project" value="UniProtKB-EC"/>
</dbReference>
<dbReference type="GO" id="GO:0005524">
    <property type="term" value="F:ATP binding"/>
    <property type="evidence" value="ECO:0007669"/>
    <property type="project" value="UniProtKB-UniRule"/>
</dbReference>
<dbReference type="InterPro" id="IPR059000">
    <property type="entry name" value="ATPase_P-type_domA"/>
</dbReference>
<dbReference type="SUPFAM" id="SSF81653">
    <property type="entry name" value="Calcium ATPase, transduction domain A"/>
    <property type="match status" value="1"/>
</dbReference>
<keyword evidence="3" id="KW-0104">Cadmium</keyword>
<dbReference type="InterPro" id="IPR044492">
    <property type="entry name" value="P_typ_ATPase_HD_dom"/>
</dbReference>
<keyword evidence="7" id="KW-0472">Membrane</keyword>
<dbReference type="Pfam" id="PF19991">
    <property type="entry name" value="HMA_2"/>
    <property type="match status" value="1"/>
</dbReference>
<dbReference type="PROSITE" id="PS01229">
    <property type="entry name" value="COF_2"/>
    <property type="match status" value="1"/>
</dbReference>
<keyword evidence="5" id="KW-1278">Translocase</keyword>
<evidence type="ECO:0000256" key="2">
    <source>
        <dbReference type="ARBA" id="ARBA00006024"/>
    </source>
</evidence>
<proteinExistence type="inferred from homology"/>
<reference evidence="12 13" key="1">
    <citation type="submission" date="2008-10" db="EMBL/GenBank/DDBJ databases">
        <authorList>
            <person name="Fulton L."/>
            <person name="Clifton S."/>
            <person name="Fulton B."/>
            <person name="Xu J."/>
            <person name="Minx P."/>
            <person name="Pepin K.H."/>
            <person name="Johnson M."/>
            <person name="Bhonagiri V."/>
            <person name="Nash W.E."/>
            <person name="Mardis E.R."/>
            <person name="Wilson R.K."/>
        </authorList>
    </citation>
    <scope>NUCLEOTIDE SEQUENCE [LARGE SCALE GENOMIC DNA]</scope>
    <source>
        <strain evidence="12 13">DSM 3989</strain>
    </source>
</reference>
<dbReference type="GO" id="GO:0046872">
    <property type="term" value="F:metal ion binding"/>
    <property type="evidence" value="ECO:0007669"/>
    <property type="project" value="UniProtKB-KW"/>
</dbReference>
<evidence type="ECO:0000256" key="3">
    <source>
        <dbReference type="ARBA" id="ARBA00022539"/>
    </source>
</evidence>
<dbReference type="GO" id="GO:0016887">
    <property type="term" value="F:ATP hydrolysis activity"/>
    <property type="evidence" value="ECO:0007669"/>
    <property type="project" value="InterPro"/>
</dbReference>
<dbReference type="InterPro" id="IPR036412">
    <property type="entry name" value="HAD-like_sf"/>
</dbReference>
<dbReference type="InterPro" id="IPR008250">
    <property type="entry name" value="ATPase_P-typ_transduc_dom_A_sf"/>
</dbReference>
<evidence type="ECO:0000256" key="4">
    <source>
        <dbReference type="ARBA" id="ARBA00022692"/>
    </source>
</evidence>
<dbReference type="Pfam" id="PF00122">
    <property type="entry name" value="E1-E2_ATPase"/>
    <property type="match status" value="1"/>
</dbReference>
<keyword evidence="13" id="KW-1185">Reference proteome</keyword>
<evidence type="ECO:0000256" key="7">
    <source>
        <dbReference type="ARBA" id="ARBA00023136"/>
    </source>
</evidence>
<keyword evidence="6" id="KW-1133">Transmembrane helix</keyword>
<feature type="domain" description="P-type ATPase A" evidence="11">
    <location>
        <begin position="202"/>
        <end position="300"/>
    </location>
</feature>
<dbReference type="NCBIfam" id="TIGR01525">
    <property type="entry name" value="ATPase-IB_hvy"/>
    <property type="match status" value="1"/>
</dbReference>
<evidence type="ECO:0000256" key="10">
    <source>
        <dbReference type="RuleBase" id="RU362081"/>
    </source>
</evidence>
<gene>
    <name evidence="12" type="ORF">EUBIFOR_02020</name>
</gene>
<dbReference type="EC" id="7.2.2.21" evidence="8"/>
<evidence type="ECO:0000256" key="5">
    <source>
        <dbReference type="ARBA" id="ARBA00022967"/>
    </source>
</evidence>
<dbReference type="SFLD" id="SFLDS00003">
    <property type="entry name" value="Haloacid_Dehalogenase"/>
    <property type="match status" value="1"/>
</dbReference>
<name>B7CCU2_9FIRM</name>
<dbReference type="PROSITE" id="PS00154">
    <property type="entry name" value="ATPASE_E1_E2"/>
    <property type="match status" value="1"/>
</dbReference>
<dbReference type="InterPro" id="IPR023299">
    <property type="entry name" value="ATPase_P-typ_cyto_dom_N"/>
</dbReference>
<dbReference type="InterPro" id="IPR018303">
    <property type="entry name" value="ATPase_P-typ_P_site"/>
</dbReference>
<evidence type="ECO:0000256" key="1">
    <source>
        <dbReference type="ARBA" id="ARBA00004141"/>
    </source>
</evidence>
<dbReference type="PANTHER" id="PTHR48085">
    <property type="entry name" value="CADMIUM/ZINC-TRANSPORTING ATPASE HMA2-RELATED"/>
    <property type="match status" value="1"/>
</dbReference>
<evidence type="ECO:0000313" key="12">
    <source>
        <dbReference type="EMBL" id="EEC89423.1"/>
    </source>
</evidence>
<dbReference type="AlphaFoldDB" id="B7CCU2"/>
<dbReference type="InterPro" id="IPR001757">
    <property type="entry name" value="P_typ_ATPase"/>
</dbReference>
<dbReference type="eggNOG" id="COG2217">
    <property type="taxonomic scope" value="Bacteria"/>
</dbReference>
<dbReference type="InterPro" id="IPR051014">
    <property type="entry name" value="Cation_Transport_ATPase_IB"/>
</dbReference>
<dbReference type="Proteomes" id="UP000004315">
    <property type="component" value="Unassembled WGS sequence"/>
</dbReference>
<dbReference type="InterPro" id="IPR023214">
    <property type="entry name" value="HAD_sf"/>
</dbReference>
<comment type="subcellular location">
    <subcellularLocation>
        <location evidence="10">Cell membrane</location>
    </subcellularLocation>
    <subcellularLocation>
        <location evidence="1">Membrane</location>
        <topology evidence="1">Multi-pass membrane protein</topology>
    </subcellularLocation>
</comment>
<dbReference type="PANTHER" id="PTHR48085:SF5">
    <property type="entry name" value="CADMIUM_ZINC-TRANSPORTING ATPASE HMA4-RELATED"/>
    <property type="match status" value="1"/>
</dbReference>
<comment type="caution">
    <text evidence="12">The sequence shown here is derived from an EMBL/GenBank/DDBJ whole genome shotgun (WGS) entry which is preliminary data.</text>
</comment>
<dbReference type="Gene3D" id="3.40.1110.10">
    <property type="entry name" value="Calcium-transporting ATPase, cytoplasmic domain N"/>
    <property type="match status" value="1"/>
</dbReference>
<evidence type="ECO:0000259" key="11">
    <source>
        <dbReference type="Pfam" id="PF00122"/>
    </source>
</evidence>
<evidence type="ECO:0000313" key="13">
    <source>
        <dbReference type="Proteomes" id="UP000004315"/>
    </source>
</evidence>
<comment type="similarity">
    <text evidence="2 10">Belongs to the cation transport ATPase (P-type) (TC 3.A.3) family. Type IB subfamily.</text>
</comment>
<organism evidence="12 13">
    <name type="scientific">Holdemanella biformis DSM 3989</name>
    <dbReference type="NCBI Taxonomy" id="518637"/>
    <lineage>
        <taxon>Bacteria</taxon>
        <taxon>Bacillati</taxon>
        <taxon>Bacillota</taxon>
        <taxon>Erysipelotrichia</taxon>
        <taxon>Erysipelotrichales</taxon>
        <taxon>Erysipelotrichaceae</taxon>
        <taxon>Holdemanella</taxon>
    </lineage>
</organism>
<dbReference type="SUPFAM" id="SSF56784">
    <property type="entry name" value="HAD-like"/>
    <property type="match status" value="1"/>
</dbReference>
<keyword evidence="10" id="KW-0479">Metal-binding</keyword>
<dbReference type="STRING" id="518637.EUBIFOR_02020"/>
<dbReference type="SFLD" id="SFLDG00002">
    <property type="entry name" value="C1.7:_P-type_atpase_like"/>
    <property type="match status" value="1"/>
</dbReference>
<accession>B7CCU2</accession>
<evidence type="ECO:0000256" key="8">
    <source>
        <dbReference type="ARBA" id="ARBA00039103"/>
    </source>
</evidence>
<comment type="catalytic activity">
    <reaction evidence="9">
        <text>Cd(2+)(in) + ATP + H2O = Cd(2+)(out) + ADP + phosphate + H(+)</text>
        <dbReference type="Rhea" id="RHEA:12132"/>
        <dbReference type="ChEBI" id="CHEBI:15377"/>
        <dbReference type="ChEBI" id="CHEBI:15378"/>
        <dbReference type="ChEBI" id="CHEBI:30616"/>
        <dbReference type="ChEBI" id="CHEBI:43474"/>
        <dbReference type="ChEBI" id="CHEBI:48775"/>
        <dbReference type="ChEBI" id="CHEBI:456216"/>
        <dbReference type="EC" id="7.2.2.21"/>
    </reaction>
</comment>
<dbReference type="RefSeq" id="WP_003865804.1">
    <property type="nucleotide sequence ID" value="NZ_DS996846.1"/>
</dbReference>
<keyword evidence="10" id="KW-1003">Cell membrane</keyword>
<evidence type="ECO:0000256" key="6">
    <source>
        <dbReference type="ARBA" id="ARBA00022989"/>
    </source>
</evidence>
<dbReference type="NCBIfam" id="TIGR01494">
    <property type="entry name" value="ATPase_P-type"/>
    <property type="match status" value="1"/>
</dbReference>
<keyword evidence="10" id="KW-0547">Nucleotide-binding</keyword>
<keyword evidence="12" id="KW-0378">Hydrolase</keyword>
<dbReference type="Pfam" id="PF00702">
    <property type="entry name" value="Hydrolase"/>
    <property type="match status" value="1"/>
</dbReference>
<dbReference type="GO" id="GO:0005886">
    <property type="term" value="C:plasma membrane"/>
    <property type="evidence" value="ECO:0007669"/>
    <property type="project" value="UniProtKB-SubCell"/>
</dbReference>
<dbReference type="Gene3D" id="3.40.50.1000">
    <property type="entry name" value="HAD superfamily/HAD-like"/>
    <property type="match status" value="1"/>
</dbReference>
<evidence type="ECO:0000256" key="9">
    <source>
        <dbReference type="ARBA" id="ARBA00049338"/>
    </source>
</evidence>
<dbReference type="SFLD" id="SFLDF00027">
    <property type="entry name" value="p-type_atpase"/>
    <property type="match status" value="1"/>
</dbReference>
<keyword evidence="4" id="KW-0812">Transmembrane</keyword>
<dbReference type="InterPro" id="IPR027256">
    <property type="entry name" value="P-typ_ATPase_IB"/>
</dbReference>
<sequence length="700" mass="77101">MISFTIAHDIPGRMRIRYGKDVFSPVEGEVLKRDLSNWSMIHSVEVNSITGSVLMQYDATCKDTLLEKLHNLNLGYLKEVDTSGIVYHLQTPEVKAMNAEYKRRFFKIIGKRYFIRWFLPTGIGNAITIYKSLGFIKEGLKSLSQMKVNVPLLDATSIGVSLLQKNFNIAGNIMMLLNISDLLEDYTRKKTNLELSQSLSIQFDKVWIYADGVEQEIPMAKLQKGDIVVSQMGAMIPIDGEVVDGEAMVNEASFTGEPLSRRVVKEDTVFAGTLIEEGKLFIKVRNLQDESRISNIVKMIDTNESLKASIQAKAEHLADSIVPFSFLGFFGVLALTRNVTRATSVLMVDYSCAIRLSTSISVISAMLEASNRNVLVKGGKYLEAVKDADVIVFDKTGTLTNANPQVQKVTPLNGYSRDEVLRIAACLEEHFPHSVANAIVNQAKKEGLVHEEEHAKVEYIVAHGIATTLHGLHTVIGSDHFIFEDDGVEKTQELEDIITLLEKDGAGSLIYLAIDNQVAGIISIYDPLKQEAKQVIHELKNLGIQKVVMLTGDCNNAAKAVANELDLDDYRSSILPEGKASYIQSLKDEGHTVIMVGDGINDTPALSTANVSISMQDSSDLARELADVTLVSSNLNELVTLRKLSVSLFDRIHANYRFIVAFNSSLIALGALGFMSPNTTSLLHNGSTFAIAATSTRKYL</sequence>
<reference evidence="12 13" key="2">
    <citation type="submission" date="2008-11" db="EMBL/GenBank/DDBJ databases">
        <title>Draft genome sequence of Eubacterium biforme (DSM 3989).</title>
        <authorList>
            <person name="Sudarsanam P."/>
            <person name="Ley R."/>
            <person name="Guruge J."/>
            <person name="Turnbaugh P.J."/>
            <person name="Mahowald M."/>
            <person name="Liep D."/>
            <person name="Gordon J."/>
        </authorList>
    </citation>
    <scope>NUCLEOTIDE SEQUENCE [LARGE SCALE GENOMIC DNA]</scope>
    <source>
        <strain evidence="12 13">DSM 3989</strain>
    </source>
</reference>
<protein>
    <recommendedName>
        <fullName evidence="8">Cd(2+)-exporting ATPase</fullName>
        <ecNumber evidence="8">7.2.2.21</ecNumber>
    </recommendedName>
</protein>
<dbReference type="OrthoDB" id="9813266at2"/>
<dbReference type="EMBL" id="ABYT01000106">
    <property type="protein sequence ID" value="EEC89423.1"/>
    <property type="molecule type" value="Genomic_DNA"/>
</dbReference>
<dbReference type="PRINTS" id="PR00120">
    <property type="entry name" value="HATPASE"/>
</dbReference>